<comment type="caution">
    <text evidence="1">The sequence shown here is derived from an EMBL/GenBank/DDBJ whole genome shotgun (WGS) entry which is preliminary data.</text>
</comment>
<dbReference type="Proteomes" id="UP000480684">
    <property type="component" value="Unassembled WGS sequence"/>
</dbReference>
<name>A0A7C9QSF4_9PROT</name>
<proteinExistence type="predicted"/>
<dbReference type="RefSeq" id="WP_163674807.1">
    <property type="nucleotide sequence ID" value="NZ_JAAIYP010000011.1"/>
</dbReference>
<reference evidence="1 2" key="1">
    <citation type="submission" date="2020-02" db="EMBL/GenBank/DDBJ databases">
        <authorList>
            <person name="Dziuba M."/>
            <person name="Kuznetsov B."/>
            <person name="Mardanov A."/>
            <person name="Ravin N."/>
            <person name="Grouzdev D."/>
        </authorList>
    </citation>
    <scope>NUCLEOTIDE SEQUENCE [LARGE SCALE GENOMIC DNA]</scope>
    <source>
        <strain evidence="1 2">SpK</strain>
    </source>
</reference>
<dbReference type="AlphaFoldDB" id="A0A7C9QSF4"/>
<keyword evidence="2" id="KW-1185">Reference proteome</keyword>
<organism evidence="1 2">
    <name type="scientific">Magnetospirillum aberrantis SpK</name>
    <dbReference type="NCBI Taxonomy" id="908842"/>
    <lineage>
        <taxon>Bacteria</taxon>
        <taxon>Pseudomonadati</taxon>
        <taxon>Pseudomonadota</taxon>
        <taxon>Alphaproteobacteria</taxon>
        <taxon>Rhodospirillales</taxon>
        <taxon>Rhodospirillaceae</taxon>
        <taxon>Magnetospirillum</taxon>
    </lineage>
</organism>
<sequence>MERETITRSMPSVRSAFEAWKENLREGRMAQAGNALFGECLDWGDSLRAIYVGEGRDALAGRDPLTRFFVTRFRGMPVPADIAAAPGHAVFLMAFTAFPYLDALVDELSLGEFEAAAADGGFTVRRVLAGEDEGDGALMPVRKADLGWSFDLMPVYRAKAQALDMYVATRHGGDFDDFLWAYVADHDLMFEMEQAWNPLTKG</sequence>
<accession>A0A7C9QSF4</accession>
<dbReference type="EMBL" id="JAAIYP010000011">
    <property type="protein sequence ID" value="NFV79079.1"/>
    <property type="molecule type" value="Genomic_DNA"/>
</dbReference>
<evidence type="ECO:0000313" key="2">
    <source>
        <dbReference type="Proteomes" id="UP000480684"/>
    </source>
</evidence>
<gene>
    <name evidence="1" type="ORF">G4223_02990</name>
</gene>
<evidence type="ECO:0000313" key="1">
    <source>
        <dbReference type="EMBL" id="NFV79079.1"/>
    </source>
</evidence>
<protein>
    <submittedName>
        <fullName evidence="1">Uncharacterized protein</fullName>
    </submittedName>
</protein>